<feature type="domain" description="RNase H type-1" evidence="1">
    <location>
        <begin position="73"/>
        <end position="137"/>
    </location>
</feature>
<dbReference type="EMBL" id="JAIQCV010000001">
    <property type="protein sequence ID" value="KAH1130607.1"/>
    <property type="molecule type" value="Genomic_DNA"/>
</dbReference>
<accession>A0A9D4ALX8</accession>
<reference evidence="2 3" key="1">
    <citation type="journal article" date="2021" name="Plant Biotechnol. J.">
        <title>Multi-omics assisted identification of the key and species-specific regulatory components of drought-tolerant mechanisms in Gossypium stocksii.</title>
        <authorList>
            <person name="Yu D."/>
            <person name="Ke L."/>
            <person name="Zhang D."/>
            <person name="Wu Y."/>
            <person name="Sun Y."/>
            <person name="Mei J."/>
            <person name="Sun J."/>
            <person name="Sun Y."/>
        </authorList>
    </citation>
    <scope>NUCLEOTIDE SEQUENCE [LARGE SCALE GENOMIC DNA]</scope>
    <source>
        <strain evidence="3">cv. E1</strain>
        <tissue evidence="2">Leaf</tissue>
    </source>
</reference>
<dbReference type="PANTHER" id="PTHR47723">
    <property type="entry name" value="OS05G0353850 PROTEIN"/>
    <property type="match status" value="1"/>
</dbReference>
<proteinExistence type="predicted"/>
<evidence type="ECO:0000259" key="1">
    <source>
        <dbReference type="Pfam" id="PF13456"/>
    </source>
</evidence>
<dbReference type="GO" id="GO:0003676">
    <property type="term" value="F:nucleic acid binding"/>
    <property type="evidence" value="ECO:0007669"/>
    <property type="project" value="InterPro"/>
</dbReference>
<dbReference type="InterPro" id="IPR053151">
    <property type="entry name" value="RNase_H-like"/>
</dbReference>
<gene>
    <name evidence="2" type="ORF">J1N35_001985</name>
</gene>
<dbReference type="OrthoDB" id="1744872at2759"/>
<dbReference type="GO" id="GO:0004523">
    <property type="term" value="F:RNA-DNA hybrid ribonuclease activity"/>
    <property type="evidence" value="ECO:0007669"/>
    <property type="project" value="InterPro"/>
</dbReference>
<protein>
    <recommendedName>
        <fullName evidence="1">RNase H type-1 domain-containing protein</fullName>
    </recommendedName>
</protein>
<dbReference type="Proteomes" id="UP000828251">
    <property type="component" value="Unassembled WGS sequence"/>
</dbReference>
<dbReference type="Pfam" id="PF13456">
    <property type="entry name" value="RVT_3"/>
    <property type="match status" value="1"/>
</dbReference>
<evidence type="ECO:0000313" key="2">
    <source>
        <dbReference type="EMBL" id="KAH1130607.1"/>
    </source>
</evidence>
<organism evidence="2 3">
    <name type="scientific">Gossypium stocksii</name>
    <dbReference type="NCBI Taxonomy" id="47602"/>
    <lineage>
        <taxon>Eukaryota</taxon>
        <taxon>Viridiplantae</taxon>
        <taxon>Streptophyta</taxon>
        <taxon>Embryophyta</taxon>
        <taxon>Tracheophyta</taxon>
        <taxon>Spermatophyta</taxon>
        <taxon>Magnoliopsida</taxon>
        <taxon>eudicotyledons</taxon>
        <taxon>Gunneridae</taxon>
        <taxon>Pentapetalae</taxon>
        <taxon>rosids</taxon>
        <taxon>malvids</taxon>
        <taxon>Malvales</taxon>
        <taxon>Malvaceae</taxon>
        <taxon>Malvoideae</taxon>
        <taxon>Gossypium</taxon>
    </lineage>
</organism>
<dbReference type="AlphaFoldDB" id="A0A9D4ALX8"/>
<keyword evidence="3" id="KW-1185">Reference proteome</keyword>
<evidence type="ECO:0000313" key="3">
    <source>
        <dbReference type="Proteomes" id="UP000828251"/>
    </source>
</evidence>
<dbReference type="PANTHER" id="PTHR47723:SF19">
    <property type="entry name" value="POLYNUCLEOTIDYL TRANSFERASE, RIBONUCLEASE H-LIKE SUPERFAMILY PROTEIN"/>
    <property type="match status" value="1"/>
</dbReference>
<sequence length="142" mass="16094">MRWMPPRAEFYKLNTNGAVQCGGKNIGSIYVLKGSTVTSETGCLSSVKESESTRLKRKKLYHKKEKRFIPNIQENTNETTAEGLIRDCRGDWSIGFCRNIVACSVLNSKLWAMYDGMRLAWRKVNLILEMDSADVPSLVLDI</sequence>
<comment type="caution">
    <text evidence="2">The sequence shown here is derived from an EMBL/GenBank/DDBJ whole genome shotgun (WGS) entry which is preliminary data.</text>
</comment>
<dbReference type="InterPro" id="IPR002156">
    <property type="entry name" value="RNaseH_domain"/>
</dbReference>
<name>A0A9D4ALX8_9ROSI</name>